<accession>A0A1H7CS83</accession>
<dbReference type="EMBL" id="FNZE01000026">
    <property type="protein sequence ID" value="SEJ90022.1"/>
    <property type="molecule type" value="Genomic_DNA"/>
</dbReference>
<dbReference type="Gene3D" id="1.10.287.470">
    <property type="entry name" value="Helix hairpin bin"/>
    <property type="match status" value="1"/>
</dbReference>
<dbReference type="OrthoDB" id="9763546at2"/>
<name>A0A1H7CS83_9PSED</name>
<protein>
    <submittedName>
        <fullName evidence="3">Biotin-lipoyl like</fullName>
    </submittedName>
</protein>
<dbReference type="Proteomes" id="UP000242930">
    <property type="component" value="Unassembled WGS sequence"/>
</dbReference>
<comment type="subcellular location">
    <subcellularLocation>
        <location evidence="1">Cell envelope</location>
    </subcellularLocation>
</comment>
<sequence>MEHVVQETNPLAVLLELGRRVRHAASVRELEFIAVNDSHQLVPYRQAALWSSRQGIASLSGVIQVEANVPYAQWLAKACRHLADNAPAVARVDAASLPEPLGTEWAEWLPRHALWLGLADDSDEGGRAPADGGLLLARDLPWTDREQALLAEWADIWRHAWQSRQVPARWPWGRHKAQVAEARRRWWRSTPLRWTLAGVLIAMLPVRLSVLAPGELVPAHPAVIRAPLEGVIDTFHVQPNQEVNQGQPLFGFDEALIQSRLEVARQALATAETEYRQTMQQALLDPKSKAQLAVLTGKIEEKRTEVVFITDQLSRARVLAPRDGIALFDDPSEWIGRPVTVGERIMRIATPGDVEVEAWVPLADAIPLEEAAALSLYLNASPLDPVQANLRYLAHDAVQRPDGSYAYRLRARLAEPTGHRVGLKGSAKLRGRWVPLAYWMLRRPLASIRTTIGW</sequence>
<dbReference type="RefSeq" id="WP_090313609.1">
    <property type="nucleotide sequence ID" value="NZ_FNZE01000026.1"/>
</dbReference>
<evidence type="ECO:0000256" key="1">
    <source>
        <dbReference type="ARBA" id="ARBA00004196"/>
    </source>
</evidence>
<dbReference type="GO" id="GO:0030313">
    <property type="term" value="C:cell envelope"/>
    <property type="evidence" value="ECO:0007669"/>
    <property type="project" value="UniProtKB-SubCell"/>
</dbReference>
<dbReference type="AlphaFoldDB" id="A0A1H7CS83"/>
<organism evidence="3 4">
    <name type="scientific">Pseudomonas linyingensis</name>
    <dbReference type="NCBI Taxonomy" id="915471"/>
    <lineage>
        <taxon>Bacteria</taxon>
        <taxon>Pseudomonadati</taxon>
        <taxon>Pseudomonadota</taxon>
        <taxon>Gammaproteobacteria</taxon>
        <taxon>Pseudomonadales</taxon>
        <taxon>Pseudomonadaceae</taxon>
        <taxon>Pseudomonas</taxon>
    </lineage>
</organism>
<evidence type="ECO:0000313" key="3">
    <source>
        <dbReference type="EMBL" id="SEJ90022.1"/>
    </source>
</evidence>
<keyword evidence="2" id="KW-0175">Coiled coil</keyword>
<evidence type="ECO:0000256" key="2">
    <source>
        <dbReference type="ARBA" id="ARBA00023054"/>
    </source>
</evidence>
<keyword evidence="4" id="KW-1185">Reference proteome</keyword>
<dbReference type="InterPro" id="IPR050465">
    <property type="entry name" value="UPF0194_transport"/>
</dbReference>
<dbReference type="STRING" id="915471.SAMN05216201_12639"/>
<dbReference type="PANTHER" id="PTHR32347">
    <property type="entry name" value="EFFLUX SYSTEM COMPONENT YKNX-RELATED"/>
    <property type="match status" value="1"/>
</dbReference>
<dbReference type="SUPFAM" id="SSF111369">
    <property type="entry name" value="HlyD-like secretion proteins"/>
    <property type="match status" value="1"/>
</dbReference>
<evidence type="ECO:0000313" key="4">
    <source>
        <dbReference type="Proteomes" id="UP000242930"/>
    </source>
</evidence>
<reference evidence="4" key="1">
    <citation type="submission" date="2016-10" db="EMBL/GenBank/DDBJ databases">
        <authorList>
            <person name="Varghese N."/>
            <person name="Submissions S."/>
        </authorList>
    </citation>
    <scope>NUCLEOTIDE SEQUENCE [LARGE SCALE GENOMIC DNA]</scope>
    <source>
        <strain evidence="4">LMG 25967</strain>
    </source>
</reference>
<dbReference type="Gene3D" id="2.40.50.100">
    <property type="match status" value="1"/>
</dbReference>
<proteinExistence type="predicted"/>
<gene>
    <name evidence="3" type="ORF">SAMN05216201_12639</name>
</gene>